<reference evidence="4 5" key="1">
    <citation type="journal article" date="2019" name="Mol. Ecol. Resour.">
        <title>Chromosome-level genome assembly of Triplophysa tibetana, a fish adapted to the harsh high-altitude environment of the Tibetan Plateau.</title>
        <authorList>
            <person name="Yang X."/>
            <person name="Liu H."/>
            <person name="Ma Z."/>
            <person name="Zou Y."/>
            <person name="Zou M."/>
            <person name="Mao Y."/>
            <person name="Li X."/>
            <person name="Wang H."/>
            <person name="Chen T."/>
            <person name="Wang W."/>
            <person name="Yang R."/>
        </authorList>
    </citation>
    <scope>NUCLEOTIDE SEQUENCE [LARGE SCALE GENOMIC DNA]</scope>
    <source>
        <strain evidence="4">TTIB1903HZAU</strain>
        <tissue evidence="4">Muscle</tissue>
    </source>
</reference>
<dbReference type="PANTHER" id="PTHR13338">
    <property type="entry name" value="UPF0240 PROTEIN"/>
    <property type="match status" value="1"/>
</dbReference>
<dbReference type="Proteomes" id="UP000324632">
    <property type="component" value="Chromosome 18"/>
</dbReference>
<organism evidence="4 5">
    <name type="scientific">Triplophysa tibetana</name>
    <dbReference type="NCBI Taxonomy" id="1572043"/>
    <lineage>
        <taxon>Eukaryota</taxon>
        <taxon>Metazoa</taxon>
        <taxon>Chordata</taxon>
        <taxon>Craniata</taxon>
        <taxon>Vertebrata</taxon>
        <taxon>Euteleostomi</taxon>
        <taxon>Actinopterygii</taxon>
        <taxon>Neopterygii</taxon>
        <taxon>Teleostei</taxon>
        <taxon>Ostariophysi</taxon>
        <taxon>Cypriniformes</taxon>
        <taxon>Nemacheilidae</taxon>
        <taxon>Triplophysa</taxon>
    </lineage>
</organism>
<evidence type="ECO:0000313" key="5">
    <source>
        <dbReference type="Proteomes" id="UP000324632"/>
    </source>
</evidence>
<dbReference type="EMBL" id="SOYY01000018">
    <property type="protein sequence ID" value="KAA0708865.1"/>
    <property type="molecule type" value="Genomic_DNA"/>
</dbReference>
<evidence type="ECO:0000313" key="4">
    <source>
        <dbReference type="EMBL" id="KAA0708865.1"/>
    </source>
</evidence>
<evidence type="ECO:0000256" key="3">
    <source>
        <dbReference type="ARBA" id="ARBA00021777"/>
    </source>
</evidence>
<dbReference type="GO" id="GO:0005739">
    <property type="term" value="C:mitochondrion"/>
    <property type="evidence" value="ECO:0007669"/>
    <property type="project" value="TreeGrafter"/>
</dbReference>
<proteinExistence type="inferred from homology"/>
<dbReference type="Pfam" id="PF06784">
    <property type="entry name" value="UPF0240"/>
    <property type="match status" value="1"/>
</dbReference>
<name>A0A5A9NI32_9TELE</name>
<dbReference type="PANTHER" id="PTHR13338:SF4">
    <property type="entry name" value="NADH DEHYDROGENASE [UBIQUINONE] 1 ALPHA SUBCOMPLEX ASSEMBLY FACTOR 4"/>
    <property type="match status" value="1"/>
</dbReference>
<dbReference type="GO" id="GO:0032981">
    <property type="term" value="P:mitochondrial respiratory chain complex I assembly"/>
    <property type="evidence" value="ECO:0007669"/>
    <property type="project" value="InterPro"/>
</dbReference>
<protein>
    <recommendedName>
        <fullName evidence="3">NADH dehydrogenase [ubiquinone] 1 alpha subcomplex assembly factor 4</fullName>
    </recommendedName>
</protein>
<dbReference type="AlphaFoldDB" id="A0A5A9NI32"/>
<dbReference type="InterPro" id="IPR009622">
    <property type="entry name" value="NDUFAF4"/>
</dbReference>
<keyword evidence="5" id="KW-1185">Reference proteome</keyword>
<evidence type="ECO:0000256" key="2">
    <source>
        <dbReference type="ARBA" id="ARBA00011265"/>
    </source>
</evidence>
<accession>A0A5A9NI32</accession>
<gene>
    <name evidence="4" type="ORF">E1301_Tti011800</name>
</gene>
<comment type="caution">
    <text evidence="4">The sequence shown here is derived from an EMBL/GenBank/DDBJ whole genome shotgun (WGS) entry which is preliminary data.</text>
</comment>
<evidence type="ECO:0000256" key="1">
    <source>
        <dbReference type="ARBA" id="ARBA00010698"/>
    </source>
</evidence>
<comment type="similarity">
    <text evidence="1">Belongs to the NDUFAF4 family.</text>
</comment>
<sequence length="185" mass="20813">MSNMGARIARVITNFNLENRAHREICKLKPRAAPRHPTTDSLPQHNTAVSSGFMTEINQRNDPLLSMLKDVYVESKDPESQGEEVSTVNKAEKETDRRLLKFSLPGSPYGICDVTDVPKGKLTLVEALTVLNNHKQMPKTWTTEKMAQEYSLDPKDAKALADFFIPFDVKIIQVESAKNKQINDS</sequence>
<comment type="subunit">
    <text evidence="2">Binds calmodulin. Interacts with NDUFAF3.</text>
</comment>